<feature type="region of interest" description="Disordered" evidence="1">
    <location>
        <begin position="1"/>
        <end position="30"/>
    </location>
</feature>
<accession>A0ABP4EUJ2</accession>
<keyword evidence="2" id="KW-1133">Transmembrane helix</keyword>
<evidence type="ECO:0000256" key="1">
    <source>
        <dbReference type="SAM" id="MobiDB-lite"/>
    </source>
</evidence>
<dbReference type="RefSeq" id="WP_343906658.1">
    <property type="nucleotide sequence ID" value="NZ_BAAAJE010000005.1"/>
</dbReference>
<evidence type="ECO:0000313" key="3">
    <source>
        <dbReference type="EMBL" id="GAA1134144.1"/>
    </source>
</evidence>
<comment type="caution">
    <text evidence="3">The sequence shown here is derived from an EMBL/GenBank/DDBJ whole genome shotgun (WGS) entry which is preliminary data.</text>
</comment>
<sequence length="125" mass="13735">MSDAGSPPERVRVSGPPRRRTPGARTSDIDAGTRLGGMYLGSLLREQLRLALGVLTLLTLLVGALPLAFHLWPGLAGVHLLGVPLPWWLLGVLVYPTLLALGWAYVRRAERNERDFAELMSEVER</sequence>
<proteinExistence type="predicted"/>
<feature type="transmembrane region" description="Helical" evidence="2">
    <location>
        <begin position="85"/>
        <end position="106"/>
    </location>
</feature>
<organism evidence="3 4">
    <name type="scientific">Nocardioides aquiterrae</name>
    <dbReference type="NCBI Taxonomy" id="203799"/>
    <lineage>
        <taxon>Bacteria</taxon>
        <taxon>Bacillati</taxon>
        <taxon>Actinomycetota</taxon>
        <taxon>Actinomycetes</taxon>
        <taxon>Propionibacteriales</taxon>
        <taxon>Nocardioidaceae</taxon>
        <taxon>Nocardioides</taxon>
    </lineage>
</organism>
<reference evidence="4" key="1">
    <citation type="journal article" date="2019" name="Int. J. Syst. Evol. Microbiol.">
        <title>The Global Catalogue of Microorganisms (GCM) 10K type strain sequencing project: providing services to taxonomists for standard genome sequencing and annotation.</title>
        <authorList>
            <consortium name="The Broad Institute Genomics Platform"/>
            <consortium name="The Broad Institute Genome Sequencing Center for Infectious Disease"/>
            <person name="Wu L."/>
            <person name="Ma J."/>
        </authorList>
    </citation>
    <scope>NUCLEOTIDE SEQUENCE [LARGE SCALE GENOMIC DNA]</scope>
    <source>
        <strain evidence="4">JCM 11813</strain>
    </source>
</reference>
<gene>
    <name evidence="3" type="ORF">GCM10009606_12880</name>
</gene>
<evidence type="ECO:0000313" key="4">
    <source>
        <dbReference type="Proteomes" id="UP001499979"/>
    </source>
</evidence>
<keyword evidence="2" id="KW-0812">Transmembrane</keyword>
<name>A0ABP4EUJ2_9ACTN</name>
<dbReference type="EMBL" id="BAAAJE010000005">
    <property type="protein sequence ID" value="GAA1134144.1"/>
    <property type="molecule type" value="Genomic_DNA"/>
</dbReference>
<feature type="transmembrane region" description="Helical" evidence="2">
    <location>
        <begin position="50"/>
        <end position="73"/>
    </location>
</feature>
<evidence type="ECO:0008006" key="5">
    <source>
        <dbReference type="Google" id="ProtNLM"/>
    </source>
</evidence>
<dbReference type="Proteomes" id="UP001499979">
    <property type="component" value="Unassembled WGS sequence"/>
</dbReference>
<evidence type="ECO:0000256" key="2">
    <source>
        <dbReference type="SAM" id="Phobius"/>
    </source>
</evidence>
<protein>
    <recommendedName>
        <fullName evidence="5">DUF485 domain-containing protein</fullName>
    </recommendedName>
</protein>
<keyword evidence="4" id="KW-1185">Reference proteome</keyword>
<keyword evidence="2" id="KW-0472">Membrane</keyword>